<name>A0A9X1Y5D1_9PROT</name>
<dbReference type="EMBL" id="JALPRX010000015">
    <property type="protein sequence ID" value="MCK8783608.1"/>
    <property type="molecule type" value="Genomic_DNA"/>
</dbReference>
<dbReference type="InterPro" id="IPR001753">
    <property type="entry name" value="Enoyl-CoA_hydra/iso"/>
</dbReference>
<dbReference type="SUPFAM" id="SSF52096">
    <property type="entry name" value="ClpP/crotonase"/>
    <property type="match status" value="1"/>
</dbReference>
<accession>A0A9X1Y5D1</accession>
<dbReference type="GO" id="GO:0003824">
    <property type="term" value="F:catalytic activity"/>
    <property type="evidence" value="ECO:0007669"/>
    <property type="project" value="UniProtKB-ARBA"/>
</dbReference>
<comment type="similarity">
    <text evidence="1">Belongs to the enoyl-CoA hydratase/isomerase family.</text>
</comment>
<proteinExistence type="inferred from homology"/>
<evidence type="ECO:0000313" key="3">
    <source>
        <dbReference type="Proteomes" id="UP001139516"/>
    </source>
</evidence>
<dbReference type="Gene3D" id="3.90.226.10">
    <property type="entry name" value="2-enoyl-CoA Hydratase, Chain A, domain 1"/>
    <property type="match status" value="1"/>
</dbReference>
<dbReference type="InterPro" id="IPR014748">
    <property type="entry name" value="Enoyl-CoA_hydra_C"/>
</dbReference>
<dbReference type="Gene3D" id="1.10.12.10">
    <property type="entry name" value="Lyase 2-enoyl-coa Hydratase, Chain A, domain 2"/>
    <property type="match status" value="1"/>
</dbReference>
<comment type="caution">
    <text evidence="2">The sequence shown here is derived from an EMBL/GenBank/DDBJ whole genome shotgun (WGS) entry which is preliminary data.</text>
</comment>
<dbReference type="CDD" id="cd06558">
    <property type="entry name" value="crotonase-like"/>
    <property type="match status" value="1"/>
</dbReference>
<reference evidence="2" key="1">
    <citation type="submission" date="2022-04" db="EMBL/GenBank/DDBJ databases">
        <title>Roseomonas acroporae sp. nov., isolated from coral Acropora digitifera.</title>
        <authorList>
            <person name="Sun H."/>
        </authorList>
    </citation>
    <scope>NUCLEOTIDE SEQUENCE</scope>
    <source>
        <strain evidence="2">NAR14</strain>
    </source>
</reference>
<dbReference type="PANTHER" id="PTHR43459">
    <property type="entry name" value="ENOYL-COA HYDRATASE"/>
    <property type="match status" value="1"/>
</dbReference>
<protein>
    <submittedName>
        <fullName evidence="2">Enoyl-CoA hydratase-related protein</fullName>
    </submittedName>
</protein>
<gene>
    <name evidence="2" type="ORF">M0638_04335</name>
</gene>
<organism evidence="2 3">
    <name type="scientific">Roseomonas acroporae</name>
    <dbReference type="NCBI Taxonomy" id="2937791"/>
    <lineage>
        <taxon>Bacteria</taxon>
        <taxon>Pseudomonadati</taxon>
        <taxon>Pseudomonadota</taxon>
        <taxon>Alphaproteobacteria</taxon>
        <taxon>Acetobacterales</taxon>
        <taxon>Roseomonadaceae</taxon>
        <taxon>Roseomonas</taxon>
    </lineage>
</organism>
<evidence type="ECO:0000256" key="1">
    <source>
        <dbReference type="ARBA" id="ARBA00005254"/>
    </source>
</evidence>
<keyword evidence="3" id="KW-1185">Reference proteome</keyword>
<dbReference type="Pfam" id="PF00378">
    <property type="entry name" value="ECH_1"/>
    <property type="match status" value="1"/>
</dbReference>
<evidence type="ECO:0000313" key="2">
    <source>
        <dbReference type="EMBL" id="MCK8783608.1"/>
    </source>
</evidence>
<dbReference type="Proteomes" id="UP001139516">
    <property type="component" value="Unassembled WGS sequence"/>
</dbReference>
<sequence>MSGETPRIIEERQGAVLVLTMDYPARRNALAIPLRRALLDILERVEGDRSVRALVLTGAGGTFCSGGDISGMDVQDVLGGRERLRMAHQIIRLMVAGAKPFVAAVEGWCVGAGLSMACACDTIVASEEARFMAGFGKVGLMADLGLPHTLPLRIGQGRARQVLLYGESMGAAEAERVGLVDKVVLPGQALAIAIERAELLAAQPPAAIALTKQLLANGLDAALEQERQYQTSLFLTADHAEGKAAFLGKRAPHFTGG</sequence>
<dbReference type="InterPro" id="IPR029045">
    <property type="entry name" value="ClpP/crotonase-like_dom_sf"/>
</dbReference>
<dbReference type="AlphaFoldDB" id="A0A9X1Y5D1"/>
<dbReference type="RefSeq" id="WP_248665734.1">
    <property type="nucleotide sequence ID" value="NZ_JALPRX010000015.1"/>
</dbReference>
<dbReference type="PANTHER" id="PTHR43459:SF1">
    <property type="entry name" value="EG:BACN32G11.4 PROTEIN"/>
    <property type="match status" value="1"/>
</dbReference>